<proteinExistence type="predicted"/>
<keyword evidence="3" id="KW-1185">Reference proteome</keyword>
<gene>
    <name evidence="2" type="ORF">MKY91_04385</name>
</gene>
<evidence type="ECO:0000256" key="1">
    <source>
        <dbReference type="SAM" id="Phobius"/>
    </source>
</evidence>
<evidence type="ECO:0008006" key="4">
    <source>
        <dbReference type="Google" id="ProtNLM"/>
    </source>
</evidence>
<organism evidence="2 3">
    <name type="scientific">Alkalicoccobacillus gibsonii</name>
    <dbReference type="NCBI Taxonomy" id="79881"/>
    <lineage>
        <taxon>Bacteria</taxon>
        <taxon>Bacillati</taxon>
        <taxon>Bacillota</taxon>
        <taxon>Bacilli</taxon>
        <taxon>Bacillales</taxon>
        <taxon>Bacillaceae</taxon>
        <taxon>Alkalicoccobacillus</taxon>
    </lineage>
</organism>
<sequence length="67" mass="7580">MKDETKFILHLVLVAFSILIISMVQLSIIPLEKAQNVVFTGILIGALSTRQLYKLFKKDQNRTSSTD</sequence>
<feature type="transmembrane region" description="Helical" evidence="1">
    <location>
        <begin position="34"/>
        <end position="53"/>
    </location>
</feature>
<comment type="caution">
    <text evidence="2">The sequence shown here is derived from an EMBL/GenBank/DDBJ whole genome shotgun (WGS) entry which is preliminary data.</text>
</comment>
<dbReference type="RefSeq" id="WP_203089158.1">
    <property type="nucleotide sequence ID" value="NZ_JAEUZA010000003.1"/>
</dbReference>
<keyword evidence="1" id="KW-0812">Transmembrane</keyword>
<accession>A0ABU9VET6</accession>
<evidence type="ECO:0000313" key="3">
    <source>
        <dbReference type="Proteomes" id="UP001418796"/>
    </source>
</evidence>
<name>A0ABU9VET6_9BACI</name>
<keyword evidence="1" id="KW-0472">Membrane</keyword>
<keyword evidence="1" id="KW-1133">Transmembrane helix</keyword>
<protein>
    <recommendedName>
        <fullName evidence="4">Holin</fullName>
    </recommendedName>
</protein>
<feature type="transmembrane region" description="Helical" evidence="1">
    <location>
        <begin position="7"/>
        <end position="28"/>
    </location>
</feature>
<evidence type="ECO:0000313" key="2">
    <source>
        <dbReference type="EMBL" id="MEN0642400.1"/>
    </source>
</evidence>
<dbReference type="Proteomes" id="UP001418796">
    <property type="component" value="Unassembled WGS sequence"/>
</dbReference>
<reference evidence="2 3" key="1">
    <citation type="submission" date="2024-03" db="EMBL/GenBank/DDBJ databases">
        <title>Bacilli Hybrid Assemblies.</title>
        <authorList>
            <person name="Kovac J."/>
        </authorList>
    </citation>
    <scope>NUCLEOTIDE SEQUENCE [LARGE SCALE GENOMIC DNA]</scope>
    <source>
        <strain evidence="2 3">FSL R7-0666</strain>
    </source>
</reference>
<dbReference type="EMBL" id="JBCITK010000001">
    <property type="protein sequence ID" value="MEN0642400.1"/>
    <property type="molecule type" value="Genomic_DNA"/>
</dbReference>